<dbReference type="CDD" id="cd01651">
    <property type="entry name" value="RT_G2_intron"/>
    <property type="match status" value="1"/>
</dbReference>
<evidence type="ECO:0000259" key="2">
    <source>
        <dbReference type="PROSITE" id="PS50878"/>
    </source>
</evidence>
<feature type="domain" description="Reverse transcriptase" evidence="2">
    <location>
        <begin position="1"/>
        <end position="148"/>
    </location>
</feature>
<evidence type="ECO:0000256" key="1">
    <source>
        <dbReference type="ARBA" id="ARBA00034120"/>
    </source>
</evidence>
<dbReference type="InterPro" id="IPR043502">
    <property type="entry name" value="DNA/RNA_pol_sf"/>
</dbReference>
<dbReference type="Proteomes" id="UP000250675">
    <property type="component" value="Unassembled WGS sequence"/>
</dbReference>
<dbReference type="Pfam" id="PF00078">
    <property type="entry name" value="RVT_1"/>
    <property type="match status" value="1"/>
</dbReference>
<proteinExistence type="inferred from homology"/>
<gene>
    <name evidence="3" type="primary">ltrA_19</name>
    <name evidence="3" type="ORF">NCTC9645_06724</name>
</gene>
<keyword evidence="3" id="KW-0548">Nucleotidyltransferase</keyword>
<dbReference type="InterPro" id="IPR051083">
    <property type="entry name" value="GrpII_Intron_Splice-Mob/Def"/>
</dbReference>
<evidence type="ECO:0000313" key="3">
    <source>
        <dbReference type="EMBL" id="SQC88573.1"/>
    </source>
</evidence>
<dbReference type="PANTHER" id="PTHR34047">
    <property type="entry name" value="NUCLEAR INTRON MATURASE 1, MITOCHONDRIAL-RELATED"/>
    <property type="match status" value="1"/>
</dbReference>
<evidence type="ECO:0000313" key="4">
    <source>
        <dbReference type="Proteomes" id="UP000250675"/>
    </source>
</evidence>
<dbReference type="SUPFAM" id="SSF56672">
    <property type="entry name" value="DNA/RNA polymerases"/>
    <property type="match status" value="1"/>
</dbReference>
<keyword evidence="3" id="KW-0808">Transferase</keyword>
<organism evidence="3 4">
    <name type="scientific">Klebsiella pneumoniae</name>
    <dbReference type="NCBI Taxonomy" id="573"/>
    <lineage>
        <taxon>Bacteria</taxon>
        <taxon>Pseudomonadati</taxon>
        <taxon>Pseudomonadota</taxon>
        <taxon>Gammaproteobacteria</taxon>
        <taxon>Enterobacterales</taxon>
        <taxon>Enterobacteriaceae</taxon>
        <taxon>Klebsiella/Raoultella group</taxon>
        <taxon>Klebsiella</taxon>
        <taxon>Klebsiella pneumoniae complex</taxon>
    </lineage>
</organism>
<reference evidence="3 4" key="1">
    <citation type="submission" date="2018-06" db="EMBL/GenBank/DDBJ databases">
        <authorList>
            <consortium name="Pathogen Informatics"/>
            <person name="Doyle S."/>
        </authorList>
    </citation>
    <scope>NUCLEOTIDE SEQUENCE [LARGE SCALE GENOMIC DNA]</scope>
    <source>
        <strain evidence="3 4">NCTC9645</strain>
    </source>
</reference>
<keyword evidence="3" id="KW-0695">RNA-directed DNA polymerase</keyword>
<comment type="similarity">
    <text evidence="1">Belongs to the bacterial reverse transcriptase family.</text>
</comment>
<dbReference type="EMBL" id="UASO01000012">
    <property type="protein sequence ID" value="SQC88573.1"/>
    <property type="molecule type" value="Genomic_DNA"/>
</dbReference>
<dbReference type="AlphaFoldDB" id="A0A2X3IXH6"/>
<protein>
    <submittedName>
        <fullName evidence="3">Retron-type reverse transcriptase</fullName>
    </submittedName>
</protein>
<dbReference type="InterPro" id="IPR000477">
    <property type="entry name" value="RT_dom"/>
</dbReference>
<dbReference type="PROSITE" id="PS50878">
    <property type="entry name" value="RT_POL"/>
    <property type="match status" value="1"/>
</dbReference>
<accession>A0A2X3IXH6</accession>
<sequence>MANQVYRTQNRRPEVIRLIRKWLTAGTSEEGEWRASEEGTPQGAVISPLLANIYLHYVFDLWAHQWRRRHATGNVVMVRYADDIVIGFDKRIDAQCFSYSHAAQTEGVRTHGTSEKTRLMEFGRFAAENRASREKVNQKRSTSSGSRISVGKIVVAGSC</sequence>
<name>A0A2X3IXH6_KLEPN</name>
<dbReference type="GO" id="GO:0003964">
    <property type="term" value="F:RNA-directed DNA polymerase activity"/>
    <property type="evidence" value="ECO:0007669"/>
    <property type="project" value="UniProtKB-KW"/>
</dbReference>
<dbReference type="PANTHER" id="PTHR34047:SF8">
    <property type="entry name" value="PROTEIN YKFC"/>
    <property type="match status" value="1"/>
</dbReference>